<proteinExistence type="predicted"/>
<feature type="chain" id="PRO_5030697906" evidence="1">
    <location>
        <begin position="25"/>
        <end position="228"/>
    </location>
</feature>
<feature type="domain" description="Ice-binding protein C-terminal" evidence="2">
    <location>
        <begin position="203"/>
        <end position="225"/>
    </location>
</feature>
<organism evidence="3 4">
    <name type="scientific">Eiseniibacteriota bacterium</name>
    <dbReference type="NCBI Taxonomy" id="2212470"/>
    <lineage>
        <taxon>Bacteria</taxon>
        <taxon>Candidatus Eiseniibacteriota</taxon>
    </lineage>
</organism>
<evidence type="ECO:0000256" key="1">
    <source>
        <dbReference type="SAM" id="SignalP"/>
    </source>
</evidence>
<reference evidence="3 4" key="1">
    <citation type="submission" date="2020-03" db="EMBL/GenBank/DDBJ databases">
        <title>Metabolic flexibility allows generalist bacteria to become dominant in a frequently disturbed ecosystem.</title>
        <authorList>
            <person name="Chen Y.-J."/>
            <person name="Leung P.M."/>
            <person name="Bay S.K."/>
            <person name="Hugenholtz P."/>
            <person name="Kessler A.J."/>
            <person name="Shelley G."/>
            <person name="Waite D.W."/>
            <person name="Cook P.L."/>
            <person name="Greening C."/>
        </authorList>
    </citation>
    <scope>NUCLEOTIDE SEQUENCE [LARGE SCALE GENOMIC DNA]</scope>
    <source>
        <strain evidence="3">SS_bin_28</strain>
    </source>
</reference>
<name>A0A7Y2H3L2_UNCEI</name>
<accession>A0A7Y2H3L2</accession>
<evidence type="ECO:0000313" key="4">
    <source>
        <dbReference type="Proteomes" id="UP000547674"/>
    </source>
</evidence>
<evidence type="ECO:0000259" key="2">
    <source>
        <dbReference type="Pfam" id="PF07589"/>
    </source>
</evidence>
<dbReference type="AlphaFoldDB" id="A0A7Y2H3L2"/>
<evidence type="ECO:0000313" key="3">
    <source>
        <dbReference type="EMBL" id="NNF08181.1"/>
    </source>
</evidence>
<dbReference type="InterPro" id="IPR013424">
    <property type="entry name" value="Ice-binding_C"/>
</dbReference>
<dbReference type="EMBL" id="JABDJR010000625">
    <property type="protein sequence ID" value="NNF08181.1"/>
    <property type="molecule type" value="Genomic_DNA"/>
</dbReference>
<gene>
    <name evidence="3" type="ORF">HKN21_15560</name>
</gene>
<feature type="signal peptide" evidence="1">
    <location>
        <begin position="1"/>
        <end position="24"/>
    </location>
</feature>
<dbReference type="NCBIfam" id="TIGR02595">
    <property type="entry name" value="PEP_CTERM"/>
    <property type="match status" value="1"/>
</dbReference>
<dbReference type="Pfam" id="PF07589">
    <property type="entry name" value="PEP-CTERM"/>
    <property type="match status" value="1"/>
</dbReference>
<sequence length="228" mass="23742">MRKRLLTSLTGLLLVALAVTPASANLLSIQFSGLNLYYDGNNLQTVGGEDPLATMNFFNDGALVGTLTQDIGASMFVANLGTINQGDGTYFGDGSGFGLTLSMNAGANGIILNWDSPIQVNVNQNAGVTDVSVLGSASTSDIIAQALPFGFDIQAPVQVSFSTQITDFGLIDFNETERASTIGGEYAWFDAFGTGEVSGQASPIPEPMTLLTLGLGLAGFGAARRKRK</sequence>
<dbReference type="Proteomes" id="UP000547674">
    <property type="component" value="Unassembled WGS sequence"/>
</dbReference>
<keyword evidence="1" id="KW-0732">Signal</keyword>
<comment type="caution">
    <text evidence="3">The sequence shown here is derived from an EMBL/GenBank/DDBJ whole genome shotgun (WGS) entry which is preliminary data.</text>
</comment>
<protein>
    <submittedName>
        <fullName evidence="3">PEP-CTERM sorting domain-containing protein</fullName>
    </submittedName>
</protein>